<dbReference type="GO" id="GO:0006139">
    <property type="term" value="P:nucleobase-containing compound metabolic process"/>
    <property type="evidence" value="ECO:0007669"/>
    <property type="project" value="InterPro"/>
</dbReference>
<dbReference type="NCBIfam" id="NF011100">
    <property type="entry name" value="PRK14527.1"/>
    <property type="match status" value="1"/>
</dbReference>
<reference evidence="4" key="1">
    <citation type="submission" date="2020-05" db="EMBL/GenBank/DDBJ databases">
        <authorList>
            <person name="Chiriac C."/>
            <person name="Salcher M."/>
            <person name="Ghai R."/>
            <person name="Kavagutti S V."/>
        </authorList>
    </citation>
    <scope>NUCLEOTIDE SEQUENCE</scope>
</reference>
<dbReference type="NCBIfam" id="NF001381">
    <property type="entry name" value="PRK00279.1-3"/>
    <property type="match status" value="1"/>
</dbReference>
<dbReference type="NCBIfam" id="NF011104">
    <property type="entry name" value="PRK14531.1"/>
    <property type="match status" value="1"/>
</dbReference>
<evidence type="ECO:0000256" key="3">
    <source>
        <dbReference type="ARBA" id="ARBA00022777"/>
    </source>
</evidence>
<dbReference type="GO" id="GO:0019205">
    <property type="term" value="F:nucleobase-containing compound kinase activity"/>
    <property type="evidence" value="ECO:0007669"/>
    <property type="project" value="InterPro"/>
</dbReference>
<evidence type="ECO:0000256" key="1">
    <source>
        <dbReference type="ARBA" id="ARBA00022679"/>
    </source>
</evidence>
<dbReference type="HAMAP" id="MF_00235">
    <property type="entry name" value="Adenylate_kinase_Adk"/>
    <property type="match status" value="1"/>
</dbReference>
<sequence>MNLLVLGPQGAGKGTQAKRIAADYNLPHISTGDMFRAAIAAGTELGKRVAPILASGELVPDQLTVALIQDRLGDPDAVGGFILDGFPRNEAQADALDEMLARIGRGLDAILFFDLPDDVATERMLSRAVAEGRADDTPDVIERRLAIYHAETEPIVEHYRATGKLVPLHAELDVDTVYSEVQDALGMVGNR</sequence>
<protein>
    <submittedName>
        <fullName evidence="4">Unannotated protein</fullName>
    </submittedName>
</protein>
<dbReference type="PRINTS" id="PR00094">
    <property type="entry name" value="ADENYLTKNASE"/>
</dbReference>
<dbReference type="Pfam" id="PF00406">
    <property type="entry name" value="ADK"/>
    <property type="match status" value="1"/>
</dbReference>
<accession>A0A6J6NTL9</accession>
<dbReference type="CDD" id="cd01428">
    <property type="entry name" value="ADK"/>
    <property type="match status" value="1"/>
</dbReference>
<organism evidence="4">
    <name type="scientific">freshwater metagenome</name>
    <dbReference type="NCBI Taxonomy" id="449393"/>
    <lineage>
        <taxon>unclassified sequences</taxon>
        <taxon>metagenomes</taxon>
        <taxon>ecological metagenomes</taxon>
    </lineage>
</organism>
<proteinExistence type="inferred from homology"/>
<dbReference type="InterPro" id="IPR000850">
    <property type="entry name" value="Adenylat/UMP-CMP_kin"/>
</dbReference>
<keyword evidence="3" id="KW-0418">Kinase</keyword>
<dbReference type="GO" id="GO:0005524">
    <property type="term" value="F:ATP binding"/>
    <property type="evidence" value="ECO:0007669"/>
    <property type="project" value="InterPro"/>
</dbReference>
<name>A0A6J6NTL9_9ZZZZ</name>
<dbReference type="InterPro" id="IPR027417">
    <property type="entry name" value="P-loop_NTPase"/>
</dbReference>
<keyword evidence="2" id="KW-0547">Nucleotide-binding</keyword>
<keyword evidence="1" id="KW-0808">Transferase</keyword>
<evidence type="ECO:0000256" key="2">
    <source>
        <dbReference type="ARBA" id="ARBA00022741"/>
    </source>
</evidence>
<dbReference type="SUPFAM" id="SSF52540">
    <property type="entry name" value="P-loop containing nucleoside triphosphate hydrolases"/>
    <property type="match status" value="1"/>
</dbReference>
<dbReference type="PANTHER" id="PTHR23359">
    <property type="entry name" value="NUCLEOTIDE KINASE"/>
    <property type="match status" value="1"/>
</dbReference>
<dbReference type="AlphaFoldDB" id="A0A6J6NTL9"/>
<dbReference type="PROSITE" id="PS00113">
    <property type="entry name" value="ADENYLATE_KINASE"/>
    <property type="match status" value="1"/>
</dbReference>
<evidence type="ECO:0000313" key="4">
    <source>
        <dbReference type="EMBL" id="CAB4687553.1"/>
    </source>
</evidence>
<dbReference type="NCBIfam" id="NF011105">
    <property type="entry name" value="PRK14532.1"/>
    <property type="match status" value="1"/>
</dbReference>
<dbReference type="Gene3D" id="3.40.50.300">
    <property type="entry name" value="P-loop containing nucleotide triphosphate hydrolases"/>
    <property type="match status" value="1"/>
</dbReference>
<dbReference type="InterPro" id="IPR033690">
    <property type="entry name" value="Adenylat_kinase_CS"/>
</dbReference>
<dbReference type="EMBL" id="CAEZXP010000001">
    <property type="protein sequence ID" value="CAB4687553.1"/>
    <property type="molecule type" value="Genomic_DNA"/>
</dbReference>
<gene>
    <name evidence="4" type="ORF">UFOPK2399_00464</name>
</gene>